<dbReference type="OrthoDB" id="63332at2"/>
<feature type="DNA-binding region" description="H-T-H motif" evidence="4">
    <location>
        <begin position="29"/>
        <end position="48"/>
    </location>
</feature>
<dbReference type="Pfam" id="PF00440">
    <property type="entry name" value="TetR_N"/>
    <property type="match status" value="1"/>
</dbReference>
<gene>
    <name evidence="6" type="ORF">SAMN04488058_105113</name>
</gene>
<dbReference type="PRINTS" id="PR00455">
    <property type="entry name" value="HTHTETR"/>
</dbReference>
<keyword evidence="3" id="KW-0804">Transcription</keyword>
<dbReference type="Proteomes" id="UP000199223">
    <property type="component" value="Unassembled WGS sequence"/>
</dbReference>
<dbReference type="EMBL" id="FNZA01000005">
    <property type="protein sequence ID" value="SEJ25046.1"/>
    <property type="molecule type" value="Genomic_DNA"/>
</dbReference>
<accession>A0A1H6XA63</accession>
<protein>
    <submittedName>
        <fullName evidence="6">Transcriptional regulator, TetR family</fullName>
    </submittedName>
</protein>
<dbReference type="InterPro" id="IPR050109">
    <property type="entry name" value="HTH-type_TetR-like_transc_reg"/>
</dbReference>
<dbReference type="InterPro" id="IPR025996">
    <property type="entry name" value="MT1864/Rv1816-like_C"/>
</dbReference>
<dbReference type="RefSeq" id="WP_143068331.1">
    <property type="nucleotide sequence ID" value="NZ_FNZA01000005.1"/>
</dbReference>
<evidence type="ECO:0000313" key="7">
    <source>
        <dbReference type="Proteomes" id="UP000199223"/>
    </source>
</evidence>
<feature type="domain" description="HTH tetR-type" evidence="5">
    <location>
        <begin position="6"/>
        <end position="66"/>
    </location>
</feature>
<dbReference type="GO" id="GO:0000976">
    <property type="term" value="F:transcription cis-regulatory region binding"/>
    <property type="evidence" value="ECO:0007669"/>
    <property type="project" value="TreeGrafter"/>
</dbReference>
<dbReference type="PANTHER" id="PTHR30055">
    <property type="entry name" value="HTH-TYPE TRANSCRIPTIONAL REGULATOR RUTR"/>
    <property type="match status" value="1"/>
</dbReference>
<organism evidence="6 7">
    <name type="scientific">Deinococcus reticulitermitis</name>
    <dbReference type="NCBI Taxonomy" id="856736"/>
    <lineage>
        <taxon>Bacteria</taxon>
        <taxon>Thermotogati</taxon>
        <taxon>Deinococcota</taxon>
        <taxon>Deinococci</taxon>
        <taxon>Deinococcales</taxon>
        <taxon>Deinococcaceae</taxon>
        <taxon>Deinococcus</taxon>
    </lineage>
</organism>
<dbReference type="PANTHER" id="PTHR30055:SF239">
    <property type="entry name" value="TRANSCRIPTIONAL REGULATORY PROTEIN"/>
    <property type="match status" value="1"/>
</dbReference>
<dbReference type="AlphaFoldDB" id="A0A1H6XA63"/>
<keyword evidence="7" id="KW-1185">Reference proteome</keyword>
<name>A0A1H6XA63_9DEIO</name>
<evidence type="ECO:0000313" key="6">
    <source>
        <dbReference type="EMBL" id="SEJ25046.1"/>
    </source>
</evidence>
<dbReference type="InterPro" id="IPR036271">
    <property type="entry name" value="Tet_transcr_reg_TetR-rel_C_sf"/>
</dbReference>
<dbReference type="STRING" id="856736.SAMN04488058_105113"/>
<keyword evidence="2 4" id="KW-0238">DNA-binding</keyword>
<dbReference type="SUPFAM" id="SSF48498">
    <property type="entry name" value="Tetracyclin repressor-like, C-terminal domain"/>
    <property type="match status" value="1"/>
</dbReference>
<dbReference type="InterPro" id="IPR001647">
    <property type="entry name" value="HTH_TetR"/>
</dbReference>
<dbReference type="Gene3D" id="1.10.10.60">
    <property type="entry name" value="Homeodomain-like"/>
    <property type="match status" value="1"/>
</dbReference>
<dbReference type="SUPFAM" id="SSF46689">
    <property type="entry name" value="Homeodomain-like"/>
    <property type="match status" value="1"/>
</dbReference>
<dbReference type="InterPro" id="IPR009057">
    <property type="entry name" value="Homeodomain-like_sf"/>
</dbReference>
<sequence length="189" mass="20073">MPYPAKLTTDQILDAAQTLLETQGAEALTMRSLAQVLGVQASSLYRHHASRDVLLLALSDRAALELLDTLLDVSRGLSPRAALEGAAQAYLDYARSHPNLYALLLLKRGPLSSDQLARSAGKQLWNGFLRLVGALSGDPDDTDHAVAYWTLLHGFAELERSGAFGASGPRGGLDVGLTAILDHMEAAAG</sequence>
<evidence type="ECO:0000256" key="3">
    <source>
        <dbReference type="ARBA" id="ARBA00023163"/>
    </source>
</evidence>
<keyword evidence="1" id="KW-0805">Transcription regulation</keyword>
<evidence type="ECO:0000256" key="4">
    <source>
        <dbReference type="PROSITE-ProRule" id="PRU00335"/>
    </source>
</evidence>
<evidence type="ECO:0000256" key="2">
    <source>
        <dbReference type="ARBA" id="ARBA00023125"/>
    </source>
</evidence>
<reference evidence="7" key="1">
    <citation type="submission" date="2016-10" db="EMBL/GenBank/DDBJ databases">
        <authorList>
            <person name="Varghese N."/>
            <person name="Submissions S."/>
        </authorList>
    </citation>
    <scope>NUCLEOTIDE SEQUENCE [LARGE SCALE GENOMIC DNA]</scope>
    <source>
        <strain evidence="7">CGMCC 1.10218</strain>
    </source>
</reference>
<dbReference type="Pfam" id="PF13305">
    <property type="entry name" value="TetR_C_33"/>
    <property type="match status" value="1"/>
</dbReference>
<dbReference type="GO" id="GO:0003700">
    <property type="term" value="F:DNA-binding transcription factor activity"/>
    <property type="evidence" value="ECO:0007669"/>
    <property type="project" value="TreeGrafter"/>
</dbReference>
<dbReference type="Gene3D" id="1.10.357.10">
    <property type="entry name" value="Tetracycline Repressor, domain 2"/>
    <property type="match status" value="1"/>
</dbReference>
<evidence type="ECO:0000256" key="1">
    <source>
        <dbReference type="ARBA" id="ARBA00023015"/>
    </source>
</evidence>
<evidence type="ECO:0000259" key="5">
    <source>
        <dbReference type="PROSITE" id="PS50977"/>
    </source>
</evidence>
<dbReference type="PROSITE" id="PS50977">
    <property type="entry name" value="HTH_TETR_2"/>
    <property type="match status" value="1"/>
</dbReference>
<proteinExistence type="predicted"/>